<sequence>MADAAFKNSAEQIIPFEKGNCKRKIFQYFPRRHLGLITCIQGLTTLREAFSTCLSRLSINTQRKLIECATTQTGELLNYYSMVNTHRAGVRIWPTMYVNGVFFDRSYPVENKLCEQTAWC</sequence>
<dbReference type="AlphaFoldDB" id="A0A0B1T5L7"/>
<name>A0A0B1T5L7_OESDE</name>
<dbReference type="Proteomes" id="UP000053660">
    <property type="component" value="Unassembled WGS sequence"/>
</dbReference>
<gene>
    <name evidence="1" type="ORF">OESDEN_09064</name>
</gene>
<evidence type="ECO:0000313" key="1">
    <source>
        <dbReference type="EMBL" id="KHJ91077.1"/>
    </source>
</evidence>
<organism evidence="1 2">
    <name type="scientific">Oesophagostomum dentatum</name>
    <name type="common">Nodular worm</name>
    <dbReference type="NCBI Taxonomy" id="61180"/>
    <lineage>
        <taxon>Eukaryota</taxon>
        <taxon>Metazoa</taxon>
        <taxon>Ecdysozoa</taxon>
        <taxon>Nematoda</taxon>
        <taxon>Chromadorea</taxon>
        <taxon>Rhabditida</taxon>
        <taxon>Rhabditina</taxon>
        <taxon>Rhabditomorpha</taxon>
        <taxon>Strongyloidea</taxon>
        <taxon>Strongylidae</taxon>
        <taxon>Oesophagostomum</taxon>
    </lineage>
</organism>
<evidence type="ECO:0000313" key="2">
    <source>
        <dbReference type="Proteomes" id="UP000053660"/>
    </source>
</evidence>
<protein>
    <submittedName>
        <fullName evidence="1">Uncharacterized protein</fullName>
    </submittedName>
</protein>
<dbReference type="OrthoDB" id="958254at2759"/>
<accession>A0A0B1T5L7</accession>
<proteinExistence type="predicted"/>
<reference evidence="1 2" key="1">
    <citation type="submission" date="2014-03" db="EMBL/GenBank/DDBJ databases">
        <title>Draft genome of the hookworm Oesophagostomum dentatum.</title>
        <authorList>
            <person name="Mitreva M."/>
        </authorList>
    </citation>
    <scope>NUCLEOTIDE SEQUENCE [LARGE SCALE GENOMIC DNA]</scope>
    <source>
        <strain evidence="1 2">OD-Hann</strain>
    </source>
</reference>
<dbReference type="EMBL" id="KN552358">
    <property type="protein sequence ID" value="KHJ91077.1"/>
    <property type="molecule type" value="Genomic_DNA"/>
</dbReference>
<keyword evidence="2" id="KW-1185">Reference proteome</keyword>